<dbReference type="PANTHER" id="PTHR35813:SF1">
    <property type="entry name" value="INNER MEMBRANE PROTEIN YBAN"/>
    <property type="match status" value="1"/>
</dbReference>
<feature type="transmembrane region" description="Helical" evidence="1">
    <location>
        <begin position="12"/>
        <end position="45"/>
    </location>
</feature>
<dbReference type="Pfam" id="PF04304">
    <property type="entry name" value="DUF454"/>
    <property type="match status" value="1"/>
</dbReference>
<dbReference type="PANTHER" id="PTHR35813">
    <property type="entry name" value="INNER MEMBRANE PROTEIN YBAN"/>
    <property type="match status" value="1"/>
</dbReference>
<dbReference type="GO" id="GO:0005886">
    <property type="term" value="C:plasma membrane"/>
    <property type="evidence" value="ECO:0007669"/>
    <property type="project" value="TreeGrafter"/>
</dbReference>
<proteinExistence type="predicted"/>
<evidence type="ECO:0000313" key="2">
    <source>
        <dbReference type="EMBL" id="STY72346.1"/>
    </source>
</evidence>
<dbReference type="RefSeq" id="WP_115152358.1">
    <property type="nucleotide sequence ID" value="NZ_UGPP01000001.1"/>
</dbReference>
<keyword evidence="1" id="KW-0812">Transmembrane</keyword>
<keyword evidence="1" id="KW-1133">Transmembrane helix</keyword>
<keyword evidence="1" id="KW-0472">Membrane</keyword>
<name>A0A378NWW1_9FIRM</name>
<evidence type="ECO:0000256" key="1">
    <source>
        <dbReference type="SAM" id="Phobius"/>
    </source>
</evidence>
<dbReference type="InterPro" id="IPR007401">
    <property type="entry name" value="DUF454"/>
</dbReference>
<dbReference type="PIRSF" id="PIRSF016789">
    <property type="entry name" value="DUF454"/>
    <property type="match status" value="1"/>
</dbReference>
<dbReference type="EMBL" id="UGPP01000001">
    <property type="protein sequence ID" value="STY72346.1"/>
    <property type="molecule type" value="Genomic_DNA"/>
</dbReference>
<evidence type="ECO:0000313" key="3">
    <source>
        <dbReference type="Proteomes" id="UP000255234"/>
    </source>
</evidence>
<dbReference type="AlphaFoldDB" id="A0A378NWW1"/>
<accession>A0A378NWW1</accession>
<reference evidence="2 3" key="1">
    <citation type="submission" date="2018-06" db="EMBL/GenBank/DDBJ databases">
        <authorList>
            <consortium name="Pathogen Informatics"/>
            <person name="Doyle S."/>
        </authorList>
    </citation>
    <scope>NUCLEOTIDE SEQUENCE [LARGE SCALE GENOMIC DNA]</scope>
    <source>
        <strain evidence="2 3">NCTC10571</strain>
    </source>
</reference>
<dbReference type="Proteomes" id="UP000255234">
    <property type="component" value="Unassembled WGS sequence"/>
</dbReference>
<feature type="transmembrane region" description="Helical" evidence="1">
    <location>
        <begin position="105"/>
        <end position="125"/>
    </location>
</feature>
<gene>
    <name evidence="2" type="primary">ybaN</name>
    <name evidence="2" type="ORF">NCTC10571_02539</name>
</gene>
<organism evidence="2 3">
    <name type="scientific">Megamonas hypermegale</name>
    <dbReference type="NCBI Taxonomy" id="158847"/>
    <lineage>
        <taxon>Bacteria</taxon>
        <taxon>Bacillati</taxon>
        <taxon>Bacillota</taxon>
        <taxon>Negativicutes</taxon>
        <taxon>Selenomonadales</taxon>
        <taxon>Selenomonadaceae</taxon>
        <taxon>Megamonas</taxon>
    </lineage>
</organism>
<sequence>MELSNKILMRYFWISLGCISFILGTIGIILPLLPTVPFYLLTLYCFSKGSQRLHQWFRQTDLYKKHLADFVQKRTMSIKAKLKVFFMVTVIMSIGYYFMPAEFFWVQYVIFTVWIIHIIYLFWGIKTEKYR</sequence>
<protein>
    <submittedName>
        <fullName evidence="2">Inner membrane protein ybaN</fullName>
    </submittedName>
</protein>
<feature type="transmembrane region" description="Helical" evidence="1">
    <location>
        <begin position="82"/>
        <end position="99"/>
    </location>
</feature>